<comment type="similarity">
    <text evidence="3 8 9">Belongs to the triosephosphate isomerase family.</text>
</comment>
<comment type="catalytic activity">
    <reaction evidence="8 9">
        <text>D-glyceraldehyde 3-phosphate = dihydroxyacetone phosphate</text>
        <dbReference type="Rhea" id="RHEA:18585"/>
        <dbReference type="ChEBI" id="CHEBI:57642"/>
        <dbReference type="ChEBI" id="CHEBI:59776"/>
        <dbReference type="EC" id="5.3.1.1"/>
    </reaction>
</comment>
<evidence type="ECO:0000256" key="3">
    <source>
        <dbReference type="ARBA" id="ARBA00007422"/>
    </source>
</evidence>
<comment type="subcellular location">
    <subcellularLocation>
        <location evidence="8 9">Cytoplasm</location>
    </subcellularLocation>
</comment>
<dbReference type="GO" id="GO:0006094">
    <property type="term" value="P:gluconeogenesis"/>
    <property type="evidence" value="ECO:0007669"/>
    <property type="project" value="UniProtKB-UniRule"/>
</dbReference>
<dbReference type="GO" id="GO:0006096">
    <property type="term" value="P:glycolytic process"/>
    <property type="evidence" value="ECO:0007669"/>
    <property type="project" value="UniProtKB-UniRule"/>
</dbReference>
<dbReference type="GO" id="GO:0004807">
    <property type="term" value="F:triose-phosphate isomerase activity"/>
    <property type="evidence" value="ECO:0007669"/>
    <property type="project" value="UniProtKB-UniRule"/>
</dbReference>
<evidence type="ECO:0000313" key="11">
    <source>
        <dbReference type="Proteomes" id="UP000182284"/>
    </source>
</evidence>
<feature type="binding site" evidence="8">
    <location>
        <begin position="10"/>
        <end position="12"/>
    </location>
    <ligand>
        <name>substrate</name>
    </ligand>
</feature>
<organism evidence="10 11">
    <name type="scientific">Celeribacter baekdonensis</name>
    <dbReference type="NCBI Taxonomy" id="875171"/>
    <lineage>
        <taxon>Bacteria</taxon>
        <taxon>Pseudomonadati</taxon>
        <taxon>Pseudomonadota</taxon>
        <taxon>Alphaproteobacteria</taxon>
        <taxon>Rhodobacterales</taxon>
        <taxon>Roseobacteraceae</taxon>
        <taxon>Celeribacter</taxon>
    </lineage>
</organism>
<dbReference type="PROSITE" id="PS51440">
    <property type="entry name" value="TIM_2"/>
    <property type="match status" value="1"/>
</dbReference>
<dbReference type="UniPathway" id="UPA00138"/>
<keyword evidence="4 8" id="KW-0312">Gluconeogenesis</keyword>
<dbReference type="HAMAP" id="MF_00147_B">
    <property type="entry name" value="TIM_B"/>
    <property type="match status" value="1"/>
</dbReference>
<dbReference type="PANTHER" id="PTHR21139">
    <property type="entry name" value="TRIOSEPHOSPHATE ISOMERASE"/>
    <property type="match status" value="1"/>
</dbReference>
<dbReference type="EC" id="5.3.1.1" evidence="8 9"/>
<name>A0A1G7QRD1_9RHOB</name>
<dbReference type="RefSeq" id="WP_074646217.1">
    <property type="nucleotide sequence ID" value="NZ_FNBL01000010.1"/>
</dbReference>
<feature type="binding site" evidence="8">
    <location>
        <begin position="221"/>
        <end position="222"/>
    </location>
    <ligand>
        <name>substrate</name>
    </ligand>
</feature>
<dbReference type="Proteomes" id="UP000182284">
    <property type="component" value="Unassembled WGS sequence"/>
</dbReference>
<evidence type="ECO:0000256" key="4">
    <source>
        <dbReference type="ARBA" id="ARBA00022432"/>
    </source>
</evidence>
<sequence>MTRRRSAIGNWKMNGLTANLSDVDQIAAAAAQATCGTGLCLPATLLHVARGRVTMPLGGQDCHASESGAHTGDISAGMLADAGASMVIVGHCERHADHGETNEIVAAKSGAAWNAGLTAILCIGETETQYHTGQTRDVLADQIAGSLPEGANADNTIIAYEPVWAIGTGRTPGIGEIAQTHAFIRSRLPDPSLSILYGGSVNASNAAGIFALADVDGGLVGGASLTAEKFVPIIKALEATS</sequence>
<dbReference type="GO" id="GO:0046166">
    <property type="term" value="P:glyceraldehyde-3-phosphate biosynthetic process"/>
    <property type="evidence" value="ECO:0007669"/>
    <property type="project" value="TreeGrafter"/>
</dbReference>
<comment type="catalytic activity">
    <reaction evidence="1">
        <text>L-erythrulose 1-phosphate = D-erythrulose 4-phosphate</text>
        <dbReference type="Rhea" id="RHEA:49588"/>
        <dbReference type="ChEBI" id="CHEBI:58002"/>
        <dbReference type="ChEBI" id="CHEBI:90796"/>
        <dbReference type="EC" id="5.3.1.33"/>
    </reaction>
</comment>
<reference evidence="10 11" key="1">
    <citation type="submission" date="2016-10" db="EMBL/GenBank/DDBJ databases">
        <authorList>
            <person name="de Groot N.N."/>
        </authorList>
    </citation>
    <scope>NUCLEOTIDE SEQUENCE [LARGE SCALE GENOMIC DNA]</scope>
    <source>
        <strain evidence="10 11">DSM 27375</strain>
    </source>
</reference>
<feature type="active site" description="Proton acceptor" evidence="8">
    <location>
        <position position="161"/>
    </location>
</feature>
<evidence type="ECO:0000256" key="8">
    <source>
        <dbReference type="HAMAP-Rule" id="MF_00147"/>
    </source>
</evidence>
<dbReference type="UniPathway" id="UPA01066"/>
<dbReference type="InterPro" id="IPR035990">
    <property type="entry name" value="TIM_sf"/>
</dbReference>
<dbReference type="InterPro" id="IPR022896">
    <property type="entry name" value="TrioseP_Isoase_bac/euk"/>
</dbReference>
<proteinExistence type="inferred from homology"/>
<dbReference type="PROSITE" id="PS00171">
    <property type="entry name" value="TIM_1"/>
    <property type="match status" value="1"/>
</dbReference>
<evidence type="ECO:0000256" key="2">
    <source>
        <dbReference type="ARBA" id="ARBA00004939"/>
    </source>
</evidence>
<dbReference type="OrthoDB" id="9809429at2"/>
<feature type="binding site" evidence="8">
    <location>
        <position position="200"/>
    </location>
    <ligand>
        <name>substrate</name>
    </ligand>
</feature>
<feature type="binding site" evidence="8">
    <location>
        <position position="167"/>
    </location>
    <ligand>
        <name>substrate</name>
    </ligand>
</feature>
<evidence type="ECO:0000256" key="5">
    <source>
        <dbReference type="ARBA" id="ARBA00022490"/>
    </source>
</evidence>
<dbReference type="InterPro" id="IPR020861">
    <property type="entry name" value="Triosephosphate_isomerase_AS"/>
</dbReference>
<comment type="subunit">
    <text evidence="8 9">Homodimer.</text>
</comment>
<dbReference type="EMBL" id="FNBL01000010">
    <property type="protein sequence ID" value="SDG01043.1"/>
    <property type="molecule type" value="Genomic_DNA"/>
</dbReference>
<evidence type="ECO:0000256" key="9">
    <source>
        <dbReference type="RuleBase" id="RU363013"/>
    </source>
</evidence>
<feature type="active site" description="Electrophile" evidence="8">
    <location>
        <position position="91"/>
    </location>
</feature>
<evidence type="ECO:0000256" key="6">
    <source>
        <dbReference type="ARBA" id="ARBA00023152"/>
    </source>
</evidence>
<evidence type="ECO:0000256" key="7">
    <source>
        <dbReference type="ARBA" id="ARBA00023235"/>
    </source>
</evidence>
<comment type="pathway">
    <text evidence="2">Carbohydrate metabolism; erythritol degradation.</text>
</comment>
<dbReference type="SUPFAM" id="SSF51351">
    <property type="entry name" value="Triosephosphate isomerase (TIM)"/>
    <property type="match status" value="1"/>
</dbReference>
<keyword evidence="7 8" id="KW-0413">Isomerase</keyword>
<dbReference type="InterPro" id="IPR013785">
    <property type="entry name" value="Aldolase_TIM"/>
</dbReference>
<dbReference type="GO" id="GO:0005829">
    <property type="term" value="C:cytosol"/>
    <property type="evidence" value="ECO:0007669"/>
    <property type="project" value="TreeGrafter"/>
</dbReference>
<dbReference type="GO" id="GO:0019563">
    <property type="term" value="P:glycerol catabolic process"/>
    <property type="evidence" value="ECO:0007669"/>
    <property type="project" value="TreeGrafter"/>
</dbReference>
<comment type="pathway">
    <text evidence="8 9">Carbohydrate degradation; glycolysis; D-glyceraldehyde 3-phosphate from glycerone phosphate: step 1/1.</text>
</comment>
<dbReference type="InterPro" id="IPR000652">
    <property type="entry name" value="Triosephosphate_isomerase"/>
</dbReference>
<keyword evidence="6 8" id="KW-0324">Glycolysis</keyword>
<dbReference type="NCBIfam" id="TIGR00419">
    <property type="entry name" value="tim"/>
    <property type="match status" value="1"/>
</dbReference>
<dbReference type="PANTHER" id="PTHR21139:SF42">
    <property type="entry name" value="TRIOSEPHOSPHATE ISOMERASE"/>
    <property type="match status" value="1"/>
</dbReference>
<evidence type="ECO:0000313" key="10">
    <source>
        <dbReference type="EMBL" id="SDG01043.1"/>
    </source>
</evidence>
<dbReference type="CDD" id="cd00311">
    <property type="entry name" value="TIM"/>
    <property type="match status" value="1"/>
</dbReference>
<dbReference type="Pfam" id="PF00121">
    <property type="entry name" value="TIM"/>
    <property type="match status" value="1"/>
</dbReference>
<gene>
    <name evidence="8" type="primary">tpiA</name>
    <name evidence="10" type="ORF">SAMN04488117_11043</name>
</gene>
<protein>
    <recommendedName>
        <fullName evidence="8 9">Triosephosphate isomerase</fullName>
        <shortName evidence="8">TIM</shortName>
        <shortName evidence="8">TPI</shortName>
        <ecNumber evidence="8 9">5.3.1.1</ecNumber>
    </recommendedName>
    <alternativeName>
        <fullName evidence="8">Triose-phosphate isomerase</fullName>
    </alternativeName>
</protein>
<evidence type="ECO:0000256" key="1">
    <source>
        <dbReference type="ARBA" id="ARBA00000148"/>
    </source>
</evidence>
<accession>A0A1G7QRD1</accession>
<keyword evidence="5 8" id="KW-0963">Cytoplasm</keyword>
<dbReference type="AlphaFoldDB" id="A0A1G7QRD1"/>
<dbReference type="UniPathway" id="UPA00109">
    <property type="reaction ID" value="UER00189"/>
</dbReference>
<dbReference type="Gene3D" id="3.20.20.70">
    <property type="entry name" value="Aldolase class I"/>
    <property type="match status" value="1"/>
</dbReference>
<comment type="pathway">
    <text evidence="8 9">Carbohydrate biosynthesis; gluconeogenesis.</text>
</comment>
<comment type="function">
    <text evidence="8">Involved in the gluconeogenesis. Catalyzes stereospecifically the conversion of dihydroxyacetone phosphate (DHAP) to D-glyceraldehyde-3-phosphate (G3P).</text>
</comment>